<feature type="region of interest" description="Disordered" evidence="1">
    <location>
        <begin position="137"/>
        <end position="163"/>
    </location>
</feature>
<proteinExistence type="predicted"/>
<feature type="compositionally biased region" description="Basic and acidic residues" evidence="1">
    <location>
        <begin position="13"/>
        <end position="39"/>
    </location>
</feature>
<feature type="region of interest" description="Disordered" evidence="1">
    <location>
        <begin position="1"/>
        <end position="39"/>
    </location>
</feature>
<dbReference type="EMBL" id="VJMJ01000064">
    <property type="protein sequence ID" value="KAF0739387.1"/>
    <property type="molecule type" value="Genomic_DNA"/>
</dbReference>
<evidence type="ECO:0000313" key="3">
    <source>
        <dbReference type="Proteomes" id="UP000481153"/>
    </source>
</evidence>
<feature type="compositionally biased region" description="Basic and acidic residues" evidence="1">
    <location>
        <begin position="87"/>
        <end position="97"/>
    </location>
</feature>
<evidence type="ECO:0000313" key="2">
    <source>
        <dbReference type="EMBL" id="KAF0739387.1"/>
    </source>
</evidence>
<feature type="compositionally biased region" description="Low complexity" evidence="1">
    <location>
        <begin position="147"/>
        <end position="157"/>
    </location>
</feature>
<accession>A0A6G0XGL6</accession>
<reference evidence="2 3" key="1">
    <citation type="submission" date="2019-07" db="EMBL/GenBank/DDBJ databases">
        <title>Genomics analysis of Aphanomyces spp. identifies a new class of oomycete effector associated with host adaptation.</title>
        <authorList>
            <person name="Gaulin E."/>
        </authorList>
    </citation>
    <scope>NUCLEOTIDE SEQUENCE [LARGE SCALE GENOMIC DNA]</scope>
    <source>
        <strain evidence="2 3">ATCC 201684</strain>
    </source>
</reference>
<dbReference type="VEuPathDB" id="FungiDB:AeMF1_016165"/>
<comment type="caution">
    <text evidence="2">The sequence shown here is derived from an EMBL/GenBank/DDBJ whole genome shotgun (WGS) entry which is preliminary data.</text>
</comment>
<protein>
    <submittedName>
        <fullName evidence="2">Uncharacterized protein</fullName>
    </submittedName>
</protein>
<feature type="compositionally biased region" description="Polar residues" evidence="1">
    <location>
        <begin position="1"/>
        <end position="11"/>
    </location>
</feature>
<dbReference type="Proteomes" id="UP000481153">
    <property type="component" value="Unassembled WGS sequence"/>
</dbReference>
<gene>
    <name evidence="2" type="ORF">Ae201684_004956</name>
</gene>
<keyword evidence="3" id="KW-1185">Reference proteome</keyword>
<name>A0A6G0XGL6_9STRA</name>
<evidence type="ECO:0000256" key="1">
    <source>
        <dbReference type="SAM" id="MobiDB-lite"/>
    </source>
</evidence>
<dbReference type="AlphaFoldDB" id="A0A6G0XGL6"/>
<organism evidence="2 3">
    <name type="scientific">Aphanomyces euteiches</name>
    <dbReference type="NCBI Taxonomy" id="100861"/>
    <lineage>
        <taxon>Eukaryota</taxon>
        <taxon>Sar</taxon>
        <taxon>Stramenopiles</taxon>
        <taxon>Oomycota</taxon>
        <taxon>Saprolegniomycetes</taxon>
        <taxon>Saprolegniales</taxon>
        <taxon>Verrucalvaceae</taxon>
        <taxon>Aphanomyces</taxon>
    </lineage>
</organism>
<feature type="region of interest" description="Disordered" evidence="1">
    <location>
        <begin position="64"/>
        <end position="115"/>
    </location>
</feature>
<sequence>MSLLTSITSVFRGSKEDGSGDNTQTERTENTPVDDDVRKTASLTKLDNIRQALSTMGKLALDFMDDEEKEEQQHSPPRRRWTLLPKVTEEQKAKGESTDEVPQEPSPPSHRRRWSLLPMFTEDLKATDLSIGTEVDVEDDDDEDDQTPSQPEQQPSPVASHSIDSRPISEIQTDAQRVCSVLSGDAKRHLKILRSIDPSNLVLADVRKTITEANVWLAECIAPTSGDAECLKEAKITQQYHAERCLLDANAMALAEIKRLSDLATSNATAPPPAALLRTKSF</sequence>
<feature type="compositionally biased region" description="Acidic residues" evidence="1">
    <location>
        <begin position="137"/>
        <end position="146"/>
    </location>
</feature>